<evidence type="ECO:0000313" key="4">
    <source>
        <dbReference type="Proteomes" id="UP000626109"/>
    </source>
</evidence>
<reference evidence="3" key="1">
    <citation type="submission" date="2021-02" db="EMBL/GenBank/DDBJ databases">
        <authorList>
            <person name="Dougan E. K."/>
            <person name="Rhodes N."/>
            <person name="Thang M."/>
            <person name="Chan C."/>
        </authorList>
    </citation>
    <scope>NUCLEOTIDE SEQUENCE</scope>
</reference>
<organism evidence="3 4">
    <name type="scientific">Polarella glacialis</name>
    <name type="common">Dinoflagellate</name>
    <dbReference type="NCBI Taxonomy" id="89957"/>
    <lineage>
        <taxon>Eukaryota</taxon>
        <taxon>Sar</taxon>
        <taxon>Alveolata</taxon>
        <taxon>Dinophyceae</taxon>
        <taxon>Suessiales</taxon>
        <taxon>Suessiaceae</taxon>
        <taxon>Polarella</taxon>
    </lineage>
</organism>
<dbReference type="Gene3D" id="1.10.510.10">
    <property type="entry name" value="Transferase(Phosphotransferase) domain 1"/>
    <property type="match status" value="1"/>
</dbReference>
<feature type="compositionally biased region" description="Basic and acidic residues" evidence="1">
    <location>
        <begin position="718"/>
        <end position="727"/>
    </location>
</feature>
<dbReference type="InterPro" id="IPR011009">
    <property type="entry name" value="Kinase-like_dom_sf"/>
</dbReference>
<feature type="non-terminal residue" evidence="3">
    <location>
        <position position="1"/>
    </location>
</feature>
<evidence type="ECO:0000313" key="3">
    <source>
        <dbReference type="EMBL" id="CAE8645847.1"/>
    </source>
</evidence>
<feature type="compositionally biased region" description="Polar residues" evidence="1">
    <location>
        <begin position="704"/>
        <end position="713"/>
    </location>
</feature>
<feature type="compositionally biased region" description="Polar residues" evidence="1">
    <location>
        <begin position="586"/>
        <end position="596"/>
    </location>
</feature>
<sequence length="785" mass="85252">VWLHPCHQQAAESGGARNPHPWCPLPHGVSTPQFGVSTPQFGVSTPQSRELAIRTLVERAATGFELSIAPSDFDYSGSTAKGPEWLQLSIIPDTAHCEVTLGTSDLLICSTLESDLSLPLSILRVQLLFSDVMWTSVPFAGEIVYAGASINDPVSPHYIVAVVPHEDEHSCCDAVEGDRNTEPVSASHGLPFQEAWLLCIGACSHSEFQDFLGELGCRGAIRWDLKKCYQLVRELNSGTFATVYLGQSIQHLEGIHLEGRSLISPAGNSTAVQPATQVPVKGLKVQAQLTQSVVKSEIDFLVQCKGHPNIIQLYGIFCSSLDSGTECSEASEQSDPASRSQLCWSLVMEFFPAGDLHDYLVLSGPLTDVDSMEIFCGVMSALAHLHFHRVAHRDVKAENILLSDKGQAVLADFGSAARIDDHLAMQKNCGSPGYAAPEVVNACPYGVKADVFSSGVVLYLALSNEKPFPGPDVQTIIRQTSRCKVRFALSKFGHVAGGVLTLLRALLEKKPQLRPTSGICFEAIWQCLSAEVQCRSRAALVAYTTLVPSSAQRLQPQDQDPQEQQQVHRSQSKGSSDLGMDVTVLKSLSNVDTAANSSSKPVPPRSPRRLNKSVFNPQSCREQKSLVSRLLSTVDESRQPLWATIPKDNERPEDEENLQVQGNTDNARLVPVPPARTAAQRDRWCKRLRWFLRGLSCATGAPGLSQQQMTSEDGGQAEIKEDDRTRAEPTLVEPKTHRTAVIHNLDPAACGGQDKMDESEPTVYGGQDKVVEMEPAAGSGQALTD</sequence>
<accession>A0A813I5L8</accession>
<feature type="domain" description="Protein kinase" evidence="2">
    <location>
        <begin position="229"/>
        <end position="526"/>
    </location>
</feature>
<dbReference type="SUPFAM" id="SSF56112">
    <property type="entry name" value="Protein kinase-like (PK-like)"/>
    <property type="match status" value="1"/>
</dbReference>
<dbReference type="Proteomes" id="UP000626109">
    <property type="component" value="Unassembled WGS sequence"/>
</dbReference>
<dbReference type="GO" id="GO:0004672">
    <property type="term" value="F:protein kinase activity"/>
    <property type="evidence" value="ECO:0007669"/>
    <property type="project" value="InterPro"/>
</dbReference>
<feature type="compositionally biased region" description="Low complexity" evidence="1">
    <location>
        <begin position="555"/>
        <end position="565"/>
    </location>
</feature>
<feature type="region of interest" description="Disordered" evidence="1">
    <location>
        <begin position="701"/>
        <end position="728"/>
    </location>
</feature>
<comment type="caution">
    <text evidence="3">The sequence shown here is derived from an EMBL/GenBank/DDBJ whole genome shotgun (WGS) entry which is preliminary data.</text>
</comment>
<dbReference type="PROSITE" id="PS50011">
    <property type="entry name" value="PROTEIN_KINASE_DOM"/>
    <property type="match status" value="1"/>
</dbReference>
<dbReference type="GO" id="GO:0005524">
    <property type="term" value="F:ATP binding"/>
    <property type="evidence" value="ECO:0007669"/>
    <property type="project" value="InterPro"/>
</dbReference>
<evidence type="ECO:0000259" key="2">
    <source>
        <dbReference type="PROSITE" id="PS50011"/>
    </source>
</evidence>
<name>A0A813I5L8_POLGL</name>
<dbReference type="PROSITE" id="PS00108">
    <property type="entry name" value="PROTEIN_KINASE_ST"/>
    <property type="match status" value="1"/>
</dbReference>
<protein>
    <recommendedName>
        <fullName evidence="2">Protein kinase domain-containing protein</fullName>
    </recommendedName>
</protein>
<evidence type="ECO:0000256" key="1">
    <source>
        <dbReference type="SAM" id="MobiDB-lite"/>
    </source>
</evidence>
<dbReference type="EMBL" id="CAJNNW010003903">
    <property type="protein sequence ID" value="CAE8645847.1"/>
    <property type="molecule type" value="Genomic_DNA"/>
</dbReference>
<dbReference type="InterPro" id="IPR008271">
    <property type="entry name" value="Ser/Thr_kinase_AS"/>
</dbReference>
<dbReference type="Pfam" id="PF00069">
    <property type="entry name" value="Pkinase"/>
    <property type="match status" value="1"/>
</dbReference>
<gene>
    <name evidence="3" type="ORF">PGLA2088_LOCUS4271</name>
</gene>
<dbReference type="InterPro" id="IPR000719">
    <property type="entry name" value="Prot_kinase_dom"/>
</dbReference>
<feature type="region of interest" description="Disordered" evidence="1">
    <location>
        <begin position="551"/>
        <end position="621"/>
    </location>
</feature>
<proteinExistence type="predicted"/>
<dbReference type="AlphaFoldDB" id="A0A813I5L8"/>
<feature type="region of interest" description="Disordered" evidence="1">
    <location>
        <begin position="747"/>
        <end position="785"/>
    </location>
</feature>
<dbReference type="SMART" id="SM00220">
    <property type="entry name" value="S_TKc"/>
    <property type="match status" value="1"/>
</dbReference>
<dbReference type="PANTHER" id="PTHR24347">
    <property type="entry name" value="SERINE/THREONINE-PROTEIN KINASE"/>
    <property type="match status" value="1"/>
</dbReference>
<feature type="region of interest" description="Disordered" evidence="1">
    <location>
        <begin position="643"/>
        <end position="670"/>
    </location>
</feature>